<keyword evidence="19" id="KW-0675">Receptor</keyword>
<dbReference type="CDD" id="cd18997">
    <property type="entry name" value="LGIC_ECD_nAChR"/>
    <property type="match status" value="1"/>
</dbReference>
<dbReference type="InterPro" id="IPR001452">
    <property type="entry name" value="SH3_domain"/>
</dbReference>
<evidence type="ECO:0000256" key="16">
    <source>
        <dbReference type="ARBA" id="ARBA00023065"/>
    </source>
</evidence>
<keyword evidence="9" id="KW-0732">Signal</keyword>
<dbReference type="Gene3D" id="3.30.505.10">
    <property type="entry name" value="SH2 domain"/>
    <property type="match status" value="1"/>
</dbReference>
<dbReference type="InterPro" id="IPR035899">
    <property type="entry name" value="DBL_dom_sf"/>
</dbReference>
<evidence type="ECO:0000259" key="34">
    <source>
        <dbReference type="PROSITE" id="PS50003"/>
    </source>
</evidence>
<evidence type="ECO:0000256" key="10">
    <source>
        <dbReference type="ARBA" id="ARBA00022737"/>
    </source>
</evidence>
<keyword evidence="11" id="KW-0863">Zinc-finger</keyword>
<evidence type="ECO:0000256" key="27">
    <source>
        <dbReference type="PROSITE-ProRule" id="PRU00191"/>
    </source>
</evidence>
<dbReference type="SUPFAM" id="SSF90112">
    <property type="entry name" value="Neurotransmitter-gated ion-channel transmembrane pore"/>
    <property type="match status" value="1"/>
</dbReference>
<keyword evidence="22" id="KW-1071">Ligand-gated ion channel</keyword>
<dbReference type="FunFam" id="2.70.170.10:FF:000061">
    <property type="entry name" value="Ligand-gated ion channel 4"/>
    <property type="match status" value="1"/>
</dbReference>
<keyword evidence="12" id="KW-0862">Zinc</keyword>
<comment type="similarity">
    <text evidence="25 30">Belongs to the ligand-gated ion channel (TC 1.A.9) family.</text>
</comment>
<feature type="region of interest" description="Disordered" evidence="31">
    <location>
        <begin position="1330"/>
        <end position="1362"/>
    </location>
</feature>
<evidence type="ECO:0000259" key="37">
    <source>
        <dbReference type="PROSITE" id="PS50081"/>
    </source>
</evidence>
<evidence type="ECO:0000259" key="33">
    <source>
        <dbReference type="PROSITE" id="PS50002"/>
    </source>
</evidence>
<dbReference type="SMART" id="SM00028">
    <property type="entry name" value="TPR"/>
    <property type="match status" value="2"/>
</dbReference>
<dbReference type="GO" id="GO:0016477">
    <property type="term" value="P:cell migration"/>
    <property type="evidence" value="ECO:0007669"/>
    <property type="project" value="TreeGrafter"/>
</dbReference>
<evidence type="ECO:0000256" key="17">
    <source>
        <dbReference type="ARBA" id="ARBA00023136"/>
    </source>
</evidence>
<dbReference type="OrthoDB" id="5340910at2759"/>
<dbReference type="PRINTS" id="PR00252">
    <property type="entry name" value="NRIONCHANNEL"/>
</dbReference>
<dbReference type="InterPro" id="IPR006201">
    <property type="entry name" value="Neur_channel"/>
</dbReference>
<dbReference type="PROSITE" id="PS50003">
    <property type="entry name" value="PH_DOMAIN"/>
    <property type="match status" value="1"/>
</dbReference>
<evidence type="ECO:0000256" key="30">
    <source>
        <dbReference type="RuleBase" id="RU000687"/>
    </source>
</evidence>
<evidence type="ECO:0000259" key="32">
    <source>
        <dbReference type="PROSITE" id="PS50001"/>
    </source>
</evidence>
<evidence type="ECO:0000256" key="18">
    <source>
        <dbReference type="ARBA" id="ARBA00023157"/>
    </source>
</evidence>
<feature type="transmembrane region" description="Helical" evidence="30">
    <location>
        <begin position="1109"/>
        <end position="1132"/>
    </location>
</feature>
<feature type="domain" description="PH" evidence="34">
    <location>
        <begin position="1952"/>
        <end position="2068"/>
    </location>
</feature>
<dbReference type="InterPro" id="IPR001331">
    <property type="entry name" value="GDS_CDC24_CS"/>
</dbReference>
<dbReference type="Gene3D" id="2.70.170.10">
    <property type="entry name" value="Neurotransmitter-gated ion-channel ligand-binding domain"/>
    <property type="match status" value="1"/>
</dbReference>
<feature type="domain" description="DH" evidence="35">
    <location>
        <begin position="1723"/>
        <end position="1919"/>
    </location>
</feature>
<keyword evidence="4" id="KW-1003">Cell membrane</keyword>
<dbReference type="SMART" id="SM00326">
    <property type="entry name" value="SH3"/>
    <property type="match status" value="2"/>
</dbReference>
<dbReference type="CDD" id="cd20810">
    <property type="entry name" value="C1_VAV"/>
    <property type="match status" value="1"/>
</dbReference>
<feature type="transmembrane region" description="Helical" evidence="30">
    <location>
        <begin position="904"/>
        <end position="926"/>
    </location>
</feature>
<dbReference type="PROSITE" id="PS50021">
    <property type="entry name" value="CH"/>
    <property type="match status" value="1"/>
</dbReference>
<dbReference type="FunFam" id="1.20.58.390:FF:000043">
    <property type="entry name" value="AcetylCholine Receptor"/>
    <property type="match status" value="1"/>
</dbReference>
<proteinExistence type="inferred from homology"/>
<dbReference type="Pfam" id="PF02932">
    <property type="entry name" value="Neur_chan_memb"/>
    <property type="match status" value="1"/>
</dbReference>
<evidence type="ECO:0000256" key="11">
    <source>
        <dbReference type="ARBA" id="ARBA00022771"/>
    </source>
</evidence>
<dbReference type="SUPFAM" id="SSF50729">
    <property type="entry name" value="PH domain-like"/>
    <property type="match status" value="1"/>
</dbReference>
<dbReference type="PANTHER" id="PTHR45818">
    <property type="entry name" value="PROTEIN VAV"/>
    <property type="match status" value="1"/>
</dbReference>
<evidence type="ECO:0000256" key="28">
    <source>
        <dbReference type="PROSITE-ProRule" id="PRU00192"/>
    </source>
</evidence>
<dbReference type="InterPro" id="IPR011993">
    <property type="entry name" value="PH-like_dom_sf"/>
</dbReference>
<evidence type="ECO:0000256" key="5">
    <source>
        <dbReference type="ARBA" id="ARBA00022553"/>
    </source>
</evidence>
<dbReference type="InterPro" id="IPR019734">
    <property type="entry name" value="TPR_rpt"/>
</dbReference>
<dbReference type="Pfam" id="PF00130">
    <property type="entry name" value="C1_1"/>
    <property type="match status" value="1"/>
</dbReference>
<keyword evidence="17 30" id="KW-0472">Membrane</keyword>
<evidence type="ECO:0000256" key="9">
    <source>
        <dbReference type="ARBA" id="ARBA00022729"/>
    </source>
</evidence>
<dbReference type="PROSITE" id="PS50002">
    <property type="entry name" value="SH3"/>
    <property type="match status" value="1"/>
</dbReference>
<dbReference type="PROSITE" id="PS00236">
    <property type="entry name" value="NEUROTR_ION_CHANNEL"/>
    <property type="match status" value="1"/>
</dbReference>
<dbReference type="SUPFAM" id="SSF57889">
    <property type="entry name" value="Cysteine-rich domain"/>
    <property type="match status" value="1"/>
</dbReference>
<keyword evidence="18" id="KW-1015">Disulfide bond</keyword>
<comment type="caution">
    <text evidence="30">Lacks conserved residue(s) required for the propagation of feature annotation.</text>
</comment>
<dbReference type="InterPro" id="IPR002219">
    <property type="entry name" value="PKC_DAG/PE"/>
</dbReference>
<evidence type="ECO:0000256" key="25">
    <source>
        <dbReference type="ARBA" id="ARBA00061606"/>
    </source>
</evidence>
<dbReference type="GO" id="GO:0022848">
    <property type="term" value="F:acetylcholine-gated monoatomic cation-selective channel activity"/>
    <property type="evidence" value="ECO:0007669"/>
    <property type="project" value="InterPro"/>
</dbReference>
<dbReference type="InterPro" id="IPR002394">
    <property type="entry name" value="Nicotinic_acetylcholine_rcpt"/>
</dbReference>
<evidence type="ECO:0000256" key="15">
    <source>
        <dbReference type="ARBA" id="ARBA00023018"/>
    </source>
</evidence>
<evidence type="ECO:0000256" key="14">
    <source>
        <dbReference type="ARBA" id="ARBA00022999"/>
    </source>
</evidence>
<dbReference type="GO" id="GO:0035556">
    <property type="term" value="P:intracellular signal transduction"/>
    <property type="evidence" value="ECO:0007669"/>
    <property type="project" value="InterPro"/>
</dbReference>
<dbReference type="SUPFAM" id="SSF48452">
    <property type="entry name" value="TPR-like"/>
    <property type="match status" value="1"/>
</dbReference>
<feature type="transmembrane region" description="Helical" evidence="30">
    <location>
        <begin position="12"/>
        <end position="29"/>
    </location>
</feature>
<evidence type="ECO:0000256" key="23">
    <source>
        <dbReference type="ARBA" id="ARBA00023303"/>
    </source>
</evidence>
<protein>
    <recommendedName>
        <fullName evidence="26">Ligand-gated ion channel 4</fullName>
    </recommendedName>
</protein>
<keyword evidence="14 27" id="KW-0727">SH2 domain</keyword>
<evidence type="ECO:0000256" key="26">
    <source>
        <dbReference type="ARBA" id="ARBA00070708"/>
    </source>
</evidence>
<dbReference type="PROSITE" id="PS50001">
    <property type="entry name" value="SH2"/>
    <property type="match status" value="1"/>
</dbReference>
<evidence type="ECO:0000256" key="2">
    <source>
        <dbReference type="ARBA" id="ARBA00022443"/>
    </source>
</evidence>
<dbReference type="EMBL" id="CAJGYM010000010">
    <property type="protein sequence ID" value="CAD6189319.1"/>
    <property type="molecule type" value="Genomic_DNA"/>
</dbReference>
<dbReference type="GO" id="GO:0045211">
    <property type="term" value="C:postsynaptic membrane"/>
    <property type="evidence" value="ECO:0007669"/>
    <property type="project" value="UniProtKB-SubCell"/>
</dbReference>
<dbReference type="InterPro" id="IPR018000">
    <property type="entry name" value="Neurotransmitter_ion_chnl_CS"/>
</dbReference>
<keyword evidence="15" id="KW-0770">Synapse</keyword>
<feature type="region of interest" description="Disordered" evidence="31">
    <location>
        <begin position="2132"/>
        <end position="2153"/>
    </location>
</feature>
<dbReference type="GO" id="GO:0005085">
    <property type="term" value="F:guanyl-nucleotide exchange factor activity"/>
    <property type="evidence" value="ECO:0007669"/>
    <property type="project" value="UniProtKB-KW"/>
</dbReference>
<evidence type="ECO:0000256" key="22">
    <source>
        <dbReference type="ARBA" id="ARBA00023286"/>
    </source>
</evidence>
<dbReference type="SMART" id="SM00252">
    <property type="entry name" value="SH2"/>
    <property type="match status" value="1"/>
</dbReference>
<feature type="domain" description="Calponin-homology (CH)" evidence="36">
    <location>
        <begin position="1522"/>
        <end position="1635"/>
    </location>
</feature>
<dbReference type="InterPro" id="IPR036719">
    <property type="entry name" value="Neuro-gated_channel_TM_sf"/>
</dbReference>
<keyword evidence="5" id="KW-0597">Phosphoprotein</keyword>
<keyword evidence="10" id="KW-0677">Repeat</keyword>
<dbReference type="Pfam" id="PF00307">
    <property type="entry name" value="CH"/>
    <property type="match status" value="1"/>
</dbReference>
<dbReference type="Gene3D" id="2.30.30.40">
    <property type="entry name" value="SH3 Domains"/>
    <property type="match status" value="1"/>
</dbReference>
<dbReference type="NCBIfam" id="TIGR00860">
    <property type="entry name" value="LIC"/>
    <property type="match status" value="1"/>
</dbReference>
<feature type="transmembrane region" description="Helical" evidence="30">
    <location>
        <begin position="1194"/>
        <end position="1218"/>
    </location>
</feature>
<evidence type="ECO:0000256" key="4">
    <source>
        <dbReference type="ARBA" id="ARBA00022475"/>
    </source>
</evidence>
<dbReference type="InterPro" id="IPR038050">
    <property type="entry name" value="Neuro_actylchol_rec"/>
</dbReference>
<dbReference type="SUPFAM" id="SSF55550">
    <property type="entry name" value="SH2 domain"/>
    <property type="match status" value="1"/>
</dbReference>
<dbReference type="InterPro" id="IPR036860">
    <property type="entry name" value="SH2_dom_sf"/>
</dbReference>
<dbReference type="InterPro" id="IPR046349">
    <property type="entry name" value="C1-like_sf"/>
</dbReference>
<dbReference type="InterPro" id="IPR002486">
    <property type="entry name" value="Col_cuticle_N"/>
</dbReference>
<evidence type="ECO:0000256" key="19">
    <source>
        <dbReference type="ARBA" id="ARBA00023170"/>
    </source>
</evidence>
<dbReference type="Gene3D" id="3.30.60.20">
    <property type="match status" value="1"/>
</dbReference>
<dbReference type="CDD" id="cd19051">
    <property type="entry name" value="LGIC_TM_cation"/>
    <property type="match status" value="1"/>
</dbReference>
<dbReference type="Proteomes" id="UP000835052">
    <property type="component" value="Unassembled WGS sequence"/>
</dbReference>
<dbReference type="InterPro" id="IPR001849">
    <property type="entry name" value="PH_domain"/>
</dbReference>
<dbReference type="Pfam" id="PF02931">
    <property type="entry name" value="Neur_chan_LBD"/>
    <property type="match status" value="1"/>
</dbReference>
<dbReference type="InterPro" id="IPR000219">
    <property type="entry name" value="DH_dom"/>
</dbReference>
<dbReference type="Gene3D" id="1.10.418.10">
    <property type="entry name" value="Calponin-like domain"/>
    <property type="match status" value="1"/>
</dbReference>
<evidence type="ECO:0000256" key="3">
    <source>
        <dbReference type="ARBA" id="ARBA00022448"/>
    </source>
</evidence>
<dbReference type="Pfam" id="PF01484">
    <property type="entry name" value="Col_cuticle_N"/>
    <property type="match status" value="1"/>
</dbReference>
<evidence type="ECO:0000313" key="39">
    <source>
        <dbReference type="Proteomes" id="UP000835052"/>
    </source>
</evidence>
<dbReference type="PROSITE" id="PS50005">
    <property type="entry name" value="TPR"/>
    <property type="match status" value="1"/>
</dbReference>
<feature type="domain" description="Phorbol-ester/DAG-type" evidence="37">
    <location>
        <begin position="2080"/>
        <end position="2131"/>
    </location>
</feature>
<keyword evidence="29" id="KW-0802">TPR repeat</keyword>
<feature type="domain" description="SH2" evidence="32">
    <location>
        <begin position="2273"/>
        <end position="2363"/>
    </location>
</feature>
<keyword evidence="16 30" id="KW-0406">Ion transport</keyword>
<evidence type="ECO:0000256" key="1">
    <source>
        <dbReference type="ARBA" id="ARBA00011518"/>
    </source>
</evidence>
<dbReference type="CDD" id="cd21201">
    <property type="entry name" value="CH_VAV"/>
    <property type="match status" value="1"/>
</dbReference>
<feature type="transmembrane region" description="Helical" evidence="30">
    <location>
        <begin position="874"/>
        <end position="892"/>
    </location>
</feature>
<dbReference type="Pfam" id="PF00017">
    <property type="entry name" value="SH2"/>
    <property type="match status" value="1"/>
</dbReference>
<comment type="subunit">
    <text evidence="1">Collagen polypeptide chains are complexed within the cuticle by disulfide bonds and other types of covalent cross-links.</text>
</comment>
<evidence type="ECO:0000256" key="7">
    <source>
        <dbReference type="ARBA" id="ARBA00022692"/>
    </source>
</evidence>
<dbReference type="Pfam" id="PF00621">
    <property type="entry name" value="RhoGEF"/>
    <property type="match status" value="1"/>
</dbReference>
<evidence type="ECO:0000256" key="29">
    <source>
        <dbReference type="PROSITE-ProRule" id="PRU00339"/>
    </source>
</evidence>
<evidence type="ECO:0000256" key="12">
    <source>
        <dbReference type="ARBA" id="ARBA00022833"/>
    </source>
</evidence>
<evidence type="ECO:0000256" key="20">
    <source>
        <dbReference type="ARBA" id="ARBA00023180"/>
    </source>
</evidence>
<dbReference type="SMART" id="SM01088">
    <property type="entry name" value="Col_cuticle_N"/>
    <property type="match status" value="1"/>
</dbReference>
<dbReference type="SMART" id="SM00109">
    <property type="entry name" value="C1"/>
    <property type="match status" value="1"/>
</dbReference>
<evidence type="ECO:0000256" key="24">
    <source>
        <dbReference type="ARBA" id="ARBA00034104"/>
    </source>
</evidence>
<keyword evidence="20" id="KW-0325">Glycoprotein</keyword>
<evidence type="ECO:0000256" key="8">
    <source>
        <dbReference type="ARBA" id="ARBA00022723"/>
    </source>
</evidence>
<keyword evidence="13 30" id="KW-1133">Transmembrane helix</keyword>
<dbReference type="SMART" id="SM00325">
    <property type="entry name" value="RhoGEF"/>
    <property type="match status" value="1"/>
</dbReference>
<dbReference type="PROSITE" id="PS50081">
    <property type="entry name" value="ZF_DAG_PE_2"/>
    <property type="match status" value="1"/>
</dbReference>
<feature type="compositionally biased region" description="Polar residues" evidence="31">
    <location>
        <begin position="2140"/>
        <end position="2153"/>
    </location>
</feature>
<evidence type="ECO:0000256" key="31">
    <source>
        <dbReference type="SAM" id="MobiDB-lite"/>
    </source>
</evidence>
<feature type="repeat" description="TPR" evidence="29">
    <location>
        <begin position="41"/>
        <end position="74"/>
    </location>
</feature>
<evidence type="ECO:0000256" key="21">
    <source>
        <dbReference type="ARBA" id="ARBA00023257"/>
    </source>
</evidence>
<dbReference type="SUPFAM" id="SSF47576">
    <property type="entry name" value="Calponin-homology domain, CH-domain"/>
    <property type="match status" value="1"/>
</dbReference>
<dbReference type="InterPro" id="IPR055251">
    <property type="entry name" value="SOS1_NGEF_PH"/>
</dbReference>
<dbReference type="Gene3D" id="1.25.40.10">
    <property type="entry name" value="Tetratricopeptide repeat domain"/>
    <property type="match status" value="1"/>
</dbReference>
<dbReference type="PROSITE" id="PS00741">
    <property type="entry name" value="DH_1"/>
    <property type="match status" value="1"/>
</dbReference>
<dbReference type="InterPro" id="IPR006029">
    <property type="entry name" value="Neurotrans-gated_channel_TM"/>
</dbReference>
<dbReference type="PRINTS" id="PR00254">
    <property type="entry name" value="NICOTINICR"/>
</dbReference>
<keyword evidence="23 30" id="KW-0407">Ion channel</keyword>
<dbReference type="Gene3D" id="1.20.58.390">
    <property type="entry name" value="Neurotransmitter-gated ion-channel transmembrane domain"/>
    <property type="match status" value="1"/>
</dbReference>
<dbReference type="InterPro" id="IPR036028">
    <property type="entry name" value="SH3-like_dom_sf"/>
</dbReference>
<dbReference type="InterPro" id="IPR001715">
    <property type="entry name" value="CH_dom"/>
</dbReference>
<dbReference type="Gene3D" id="1.20.900.10">
    <property type="entry name" value="Dbl homology (DH) domain"/>
    <property type="match status" value="1"/>
</dbReference>
<reference evidence="38" key="1">
    <citation type="submission" date="2020-10" db="EMBL/GenBank/DDBJ databases">
        <authorList>
            <person name="Kikuchi T."/>
        </authorList>
    </citation>
    <scope>NUCLEOTIDE SEQUENCE</scope>
    <source>
        <strain evidence="38">NKZ352</strain>
    </source>
</reference>
<feature type="transmembrane region" description="Helical" evidence="30">
    <location>
        <begin position="840"/>
        <end position="862"/>
    </location>
</feature>
<evidence type="ECO:0000259" key="35">
    <source>
        <dbReference type="PROSITE" id="PS50010"/>
    </source>
</evidence>
<dbReference type="PANTHER" id="PTHR45818:SF3">
    <property type="entry name" value="PROTEIN VAV"/>
    <property type="match status" value="1"/>
</dbReference>
<evidence type="ECO:0000256" key="13">
    <source>
        <dbReference type="ARBA" id="ARBA00022989"/>
    </source>
</evidence>
<dbReference type="Gene3D" id="2.30.29.30">
    <property type="entry name" value="Pleckstrin-homology domain (PH domain)/Phosphotyrosine-binding domain (PTB)"/>
    <property type="match status" value="1"/>
</dbReference>
<keyword evidence="21" id="KW-0628">Postsynaptic cell membrane</keyword>
<gene>
    <name evidence="38" type="ORF">CAUJ_LOCUS5238</name>
</gene>
<evidence type="ECO:0000256" key="6">
    <source>
        <dbReference type="ARBA" id="ARBA00022658"/>
    </source>
</evidence>
<dbReference type="InterPro" id="IPR036734">
    <property type="entry name" value="Neur_chan_lig-bd_sf"/>
</dbReference>
<dbReference type="GO" id="GO:0008270">
    <property type="term" value="F:zinc ion binding"/>
    <property type="evidence" value="ECO:0007669"/>
    <property type="project" value="UniProtKB-KW"/>
</dbReference>
<dbReference type="SUPFAM" id="SSF48065">
    <property type="entry name" value="DBL homology domain (DH-domain)"/>
    <property type="match status" value="1"/>
</dbReference>
<dbReference type="SMART" id="SM00033">
    <property type="entry name" value="CH"/>
    <property type="match status" value="1"/>
</dbReference>
<dbReference type="SUPFAM" id="SSF50044">
    <property type="entry name" value="SH3-domain"/>
    <property type="match status" value="2"/>
</dbReference>
<accession>A0A8S1H0M0</accession>
<feature type="domain" description="SH3" evidence="33">
    <location>
        <begin position="2368"/>
        <end position="2430"/>
    </location>
</feature>
<evidence type="ECO:0000259" key="36">
    <source>
        <dbReference type="PROSITE" id="PS50021"/>
    </source>
</evidence>
<dbReference type="GO" id="GO:0004888">
    <property type="term" value="F:transmembrane signaling receptor activity"/>
    <property type="evidence" value="ECO:0007669"/>
    <property type="project" value="InterPro"/>
</dbReference>
<dbReference type="GO" id="GO:0042302">
    <property type="term" value="F:structural constituent of cuticle"/>
    <property type="evidence" value="ECO:0007669"/>
    <property type="project" value="InterPro"/>
</dbReference>
<organism evidence="38 39">
    <name type="scientific">Caenorhabditis auriculariae</name>
    <dbReference type="NCBI Taxonomy" id="2777116"/>
    <lineage>
        <taxon>Eukaryota</taxon>
        <taxon>Metazoa</taxon>
        <taxon>Ecdysozoa</taxon>
        <taxon>Nematoda</taxon>
        <taxon>Chromadorea</taxon>
        <taxon>Rhabditida</taxon>
        <taxon>Rhabditina</taxon>
        <taxon>Rhabditomorpha</taxon>
        <taxon>Rhabditoidea</taxon>
        <taxon>Rhabditidae</taxon>
        <taxon>Peloderinae</taxon>
        <taxon>Caenorhabditis</taxon>
    </lineage>
</organism>
<dbReference type="InterPro" id="IPR000980">
    <property type="entry name" value="SH2"/>
</dbReference>
<keyword evidence="7 30" id="KW-0812">Transmembrane</keyword>
<comment type="subcellular location">
    <subcellularLocation>
        <location evidence="24">Postsynaptic cell membrane</location>
        <topology evidence="24">Multi-pass membrane protein</topology>
    </subcellularLocation>
</comment>
<feature type="transmembrane region" description="Helical" evidence="30">
    <location>
        <begin position="1138"/>
        <end position="1157"/>
    </location>
</feature>
<dbReference type="Pfam" id="PF07653">
    <property type="entry name" value="SH3_2"/>
    <property type="match status" value="1"/>
</dbReference>
<sequence>MDRENIPWKKIAIAGGVGVGVTLAVGYWYKKRKNSEESAKINALKEVGVKLFTAGEFEEALTAFERAIKAAQPGDEAIVAMCHQNRAACQEKLNAPIEDILSECYAAIKNNNNYAKAHFRLAKHLAQVNRCNDALAHLYCAITLDKGYNTPNVCETFMRKLQNNLEVEFLTPYDLPEKEKPVNLARIQPWLYNWDYNDSIKEDMKTFVAAEGNENDKCYAEALALISKQDFDAVLNVLSPSLSSFRNTLLSAKFHYYSNMIKQGEQLKLESLMIRLASEIKNLNVEKDEKLILAYYIFLLESNAATRKVKQILNEAVGTIPKMKDALTLFAVLMYATAEFEDDDLGQREDLLKIGFDLIQKSSCNSPHSILLRTNLRFLYNGLFADNATEVYKNIFEMEQLVAKEGYDTPFAQLQLCRAYFLTQCPEGAMKIYEKMKKENKIKAYMPTMYYQLYEAADPELKSFPIFQKFSNHAFEVEPYNYIHNFMTTHFCILQLENELCTAEYYKKYLPFFQRVCIFAPPSEQNTIKAFRAIFEARRKSAEILGSLNPAYPNSARRELQLSLGISSVTRSFMTICRCCIFLQIVDFLLLDALLHTDDRALYALLAEQDFNETAEDVEPSRRTVDGTEELLYRTLLHPSVYEKDVRPSSHHSQPTNVTFGFLLNQIVEMDERNQALTTRSWLNINWLDPRLVWNESDWSDIKTIYIPHSRVWKPDIILVNNAIREYHASLVSTDVMVSSEGNVTWLFSALFRSSCPIRVRYYPFDDQQCDLKFASWSHDITEINLGLNTDKGDLSSYMNNSEFDLIAMTATREVVKFPSEMNHAWPTIVIRIHMHRRPLFYVFNHIVPCVLISSMAVLGFLMPPETGEKINMIITTLLSMGVYLQSITESIPPTSEGVPLIGMYYVSSLLMVCLATCVNVITLNMHRNGAANQGRHVPFWMHKYILGYLAAFMRMTIREPDSIALLKASQSKKSTIRRSSILRDLKRVKNMANLRGSKDDHNADCECMHPMAQAYTELMYGTLVGNGTCRDNMASESAFLGKVVSEGIMPRMNASSTSMNNEFESRFRKILKRIYRSLQQHEIREEILDERARIQWQWQQLASVVDRLLLCLFCTATVLTIICLLLVPVAYHSFKTTLSIACTIIGFFPNSAEKYLRPTTFLAARGLFRRKRFVSFHKRRLFRRTNKRSRMSYAVVVACVTSVAVIVVSLCSVLVIVDDINSLHDDISLGMGTFKELSEATWSNIVSMHAGPQQHSQSPQFANSTAANVKRELPTVQPDLQEKKVPVESLDSLDLMEKTEETAALALLLSSLMTFLADASSARLDLVDQREKPDHQDRKEDQASLEKEVLLESKETKDRPESLERLDVMDLLEELGHAERLELLESYIFQELLDDQDLLESVDQLDSPERMEKTEKSGSQERLVIPEEMDAQERAERTELLESAEEKDQLVQTPAIVLAQTANSRKCTQVHNCLLPRHFVYIPCGRRYSARRDMDARQITWSLVDVQLDGRTAVMPMSGGSELWKSCSNWLFELGLLVKADAANMIEFATILRDGVLLCRLANLLVPNSIQEKEINKNQQMSQFTCMKNICLFLGFCRTQLGIEEKDLFGAADLYSMTGFANVLATLSLVSRSVAALSRNVKPFPADPEFPYASTSQRPAPEEEAIYQSLTEEVDKIDPETTVYGDIVKKEDDDEKVYDHIVARKDSRREKDEWSSFVPSSKREHCIKELLDTEQNYVDKALEMIIKKFHTPLQGILKEKEHSTIFNNIQSLYDFHRQFCDELRSAVLRTLNVNGISSRPSSFHDTHYSIGNVFVIHKKRFVSYGRYCTGLDESRETILALEKKDATAWQKIQECSGSITDNQFKLQDLLCLPMQRVLKYHLLLSELIKSTPVDDVDRQSLEDARDAMEDVNLYINEMKRDTETQQLTNEIEKSIVDLAMPSQVKLTHYGRLNWDGEVRLAESTASQSGKTKQRYVFIFDKVLVICRANRNNTYTYKNAFVLSELKADPNVSVDSKTGGTITRRLTQHVLHLYRERNEQSETTHITITFKSAARRQQWLERFQHSKENVLPVNLLRDTGHSVHFTSFDVETAPTLCSVCKRFLKGLYYQGYKCDHCNLHMHKECLGLKKCEGPRRSSDPTRTSQSFNRPRTSSVQYTSGEQVVAIARSVPIDLSFLQFEKDDRIEVIQNHNNGTFTGCVLSNRQRTGLVKYDAVHRLRSNSVVGISLDSQISFPARVQRNESTVLPRRPPENSNKVHLQRDYVNTEISAQSWYMGDMERDTAFCKLRGTPNGTFLVRYSANRNTFAISISYDGEVKHMVIEQNRDQQYYLDEGYIFNSVVELVTYYREHNLIEIFNTLNTTLKSAYRECKLYRVIHDYDAPEDPKFLSLRKGDVVTLVDTIGEDRGWWKGMINNKVGFFPLSYVEPLTEGESR</sequence>
<dbReference type="SUPFAM" id="SSF63712">
    <property type="entry name" value="Nicotinic receptor ligand binding domain-like"/>
    <property type="match status" value="1"/>
</dbReference>
<keyword evidence="39" id="KW-1185">Reference proteome</keyword>
<dbReference type="InterPro" id="IPR011990">
    <property type="entry name" value="TPR-like_helical_dom_sf"/>
</dbReference>
<dbReference type="InterPro" id="IPR036872">
    <property type="entry name" value="CH_dom_sf"/>
</dbReference>
<keyword evidence="2 28" id="KW-0728">SH3 domain</keyword>
<keyword evidence="8" id="KW-0479">Metal-binding</keyword>
<name>A0A8S1H0M0_9PELO</name>
<dbReference type="CDD" id="cd00160">
    <property type="entry name" value="RhoGEF"/>
    <property type="match status" value="1"/>
</dbReference>
<dbReference type="GO" id="GO:0005737">
    <property type="term" value="C:cytoplasm"/>
    <property type="evidence" value="ECO:0007669"/>
    <property type="project" value="TreeGrafter"/>
</dbReference>
<keyword evidence="6" id="KW-0344">Guanine-nucleotide releasing factor</keyword>
<dbReference type="PROSITE" id="PS50010">
    <property type="entry name" value="DH_2"/>
    <property type="match status" value="1"/>
</dbReference>
<keyword evidence="3 30" id="KW-0813">Transport</keyword>
<dbReference type="Pfam" id="PF22697">
    <property type="entry name" value="SOS1_NGEF_PH"/>
    <property type="match status" value="1"/>
</dbReference>
<comment type="caution">
    <text evidence="38">The sequence shown here is derived from an EMBL/GenBank/DDBJ whole genome shotgun (WGS) entry which is preliminary data.</text>
</comment>
<evidence type="ECO:0000313" key="38">
    <source>
        <dbReference type="EMBL" id="CAD6189319.1"/>
    </source>
</evidence>
<dbReference type="InterPro" id="IPR006202">
    <property type="entry name" value="Neur_chan_lig-bd"/>
</dbReference>